<evidence type="ECO:0000313" key="13">
    <source>
        <dbReference type="Proteomes" id="UP000034164"/>
    </source>
</evidence>
<feature type="compositionally biased region" description="Basic and acidic residues" evidence="10">
    <location>
        <begin position="52"/>
        <end position="65"/>
    </location>
</feature>
<dbReference type="GO" id="GO:0003723">
    <property type="term" value="F:RNA binding"/>
    <property type="evidence" value="ECO:0007669"/>
    <property type="project" value="InterPro"/>
</dbReference>
<evidence type="ECO:0000259" key="11">
    <source>
        <dbReference type="SMART" id="SM00967"/>
    </source>
</evidence>
<name>A0A0G2I7K7_9EURO</name>
<feature type="compositionally biased region" description="Basic and acidic residues" evidence="10">
    <location>
        <begin position="417"/>
        <end position="429"/>
    </location>
</feature>
<dbReference type="AlphaFoldDB" id="A0A0G2I7K7"/>
<evidence type="ECO:0000256" key="2">
    <source>
        <dbReference type="ARBA" id="ARBA00007228"/>
    </source>
</evidence>
<feature type="compositionally biased region" description="Basic and acidic residues" evidence="10">
    <location>
        <begin position="170"/>
        <end position="189"/>
    </location>
</feature>
<dbReference type="Proteomes" id="UP000034164">
    <property type="component" value="Unassembled WGS sequence"/>
</dbReference>
<dbReference type="CDD" id="cd18105">
    <property type="entry name" value="SpoU-like_MRM1"/>
    <property type="match status" value="1"/>
</dbReference>
<dbReference type="OrthoDB" id="270651at2759"/>
<dbReference type="VEuPathDB" id="FungiDB:EMCG_08011"/>
<dbReference type="SUPFAM" id="SSF55315">
    <property type="entry name" value="L30e-like"/>
    <property type="match status" value="1"/>
</dbReference>
<comment type="subcellular location">
    <subcellularLocation>
        <location evidence="1">Mitochondrion</location>
    </subcellularLocation>
</comment>
<dbReference type="InterPro" id="IPR029064">
    <property type="entry name" value="Ribosomal_eL30-like_sf"/>
</dbReference>
<dbReference type="PANTHER" id="PTHR46103:SF1">
    <property type="entry name" value="RRNA METHYLTRANSFERASE 1, MITOCHONDRIAL"/>
    <property type="match status" value="1"/>
</dbReference>
<evidence type="ECO:0000256" key="9">
    <source>
        <dbReference type="ARBA" id="ARBA00034881"/>
    </source>
</evidence>
<feature type="compositionally biased region" description="Polar residues" evidence="10">
    <location>
        <begin position="139"/>
        <end position="152"/>
    </location>
</feature>
<dbReference type="Pfam" id="PF00588">
    <property type="entry name" value="SpoU_methylase"/>
    <property type="match status" value="1"/>
</dbReference>
<keyword evidence="3" id="KW-0698">rRNA processing</keyword>
<dbReference type="Pfam" id="PF08032">
    <property type="entry name" value="SpoU_sub_bind"/>
    <property type="match status" value="1"/>
</dbReference>
<reference evidence="13" key="1">
    <citation type="journal article" date="2015" name="PLoS Genet.">
        <title>The dynamic genome and transcriptome of the human fungal pathogen Blastomyces and close relative Emmonsia.</title>
        <authorList>
            <person name="Munoz J.F."/>
            <person name="Gauthier G.M."/>
            <person name="Desjardins C.A."/>
            <person name="Gallo J.E."/>
            <person name="Holder J."/>
            <person name="Sullivan T.D."/>
            <person name="Marty A.J."/>
            <person name="Carmen J.C."/>
            <person name="Chen Z."/>
            <person name="Ding L."/>
            <person name="Gujja S."/>
            <person name="Magrini V."/>
            <person name="Misas E."/>
            <person name="Mitreva M."/>
            <person name="Priest M."/>
            <person name="Saif S."/>
            <person name="Whiston E.A."/>
            <person name="Young S."/>
            <person name="Zeng Q."/>
            <person name="Goldman W.E."/>
            <person name="Mardis E.R."/>
            <person name="Taylor J.W."/>
            <person name="McEwen J.G."/>
            <person name="Clay O.K."/>
            <person name="Klein B.S."/>
            <person name="Cuomo C.A."/>
        </authorList>
    </citation>
    <scope>NUCLEOTIDE SEQUENCE [LARGE SCALE GENOMIC DNA]</scope>
    <source>
        <strain evidence="13">UAMH 3008</strain>
    </source>
</reference>
<dbReference type="InterPro" id="IPR001537">
    <property type="entry name" value="SpoU_MeTrfase"/>
</dbReference>
<gene>
    <name evidence="12" type="ORF">EMCG_08011</name>
</gene>
<feature type="compositionally biased region" description="Basic and acidic residues" evidence="10">
    <location>
        <begin position="78"/>
        <end position="134"/>
    </location>
</feature>
<keyword evidence="7" id="KW-0809">Transit peptide</keyword>
<feature type="compositionally biased region" description="Basic and acidic residues" evidence="10">
    <location>
        <begin position="213"/>
        <end position="224"/>
    </location>
</feature>
<evidence type="ECO:0000256" key="5">
    <source>
        <dbReference type="ARBA" id="ARBA00022679"/>
    </source>
</evidence>
<dbReference type="SUPFAM" id="SSF75217">
    <property type="entry name" value="alpha/beta knot"/>
    <property type="match status" value="1"/>
</dbReference>
<evidence type="ECO:0000256" key="3">
    <source>
        <dbReference type="ARBA" id="ARBA00022552"/>
    </source>
</evidence>
<protein>
    <recommendedName>
        <fullName evidence="9">rRNA methyltransferase 1, mitochondrial</fullName>
    </recommendedName>
</protein>
<dbReference type="EMBL" id="LCZI01000501">
    <property type="protein sequence ID" value="KKZ66240.1"/>
    <property type="molecule type" value="Genomic_DNA"/>
</dbReference>
<keyword evidence="6" id="KW-0949">S-adenosyl-L-methionine</keyword>
<dbReference type="InterPro" id="IPR013123">
    <property type="entry name" value="SpoU_subst-bd"/>
</dbReference>
<dbReference type="Gene3D" id="3.30.1330.30">
    <property type="match status" value="1"/>
</dbReference>
<evidence type="ECO:0000256" key="6">
    <source>
        <dbReference type="ARBA" id="ARBA00022691"/>
    </source>
</evidence>
<dbReference type="SMART" id="SM00967">
    <property type="entry name" value="SpoU_sub_bind"/>
    <property type="match status" value="1"/>
</dbReference>
<dbReference type="InterPro" id="IPR029026">
    <property type="entry name" value="tRNA_m1G_MTases_N"/>
</dbReference>
<proteinExistence type="inferred from homology"/>
<organism evidence="12 13">
    <name type="scientific">[Emmonsia] crescens</name>
    <dbReference type="NCBI Taxonomy" id="73230"/>
    <lineage>
        <taxon>Eukaryota</taxon>
        <taxon>Fungi</taxon>
        <taxon>Dikarya</taxon>
        <taxon>Ascomycota</taxon>
        <taxon>Pezizomycotina</taxon>
        <taxon>Eurotiomycetes</taxon>
        <taxon>Eurotiomycetidae</taxon>
        <taxon>Onygenales</taxon>
        <taxon>Ajellomycetaceae</taxon>
        <taxon>Emergomyces</taxon>
    </lineage>
</organism>
<feature type="region of interest" description="Disordered" evidence="10">
    <location>
        <begin position="401"/>
        <end position="429"/>
    </location>
</feature>
<sequence>MLNRHCSSLLKSHRLCFAGFSEHSFAKGIRHASIGSAIQKGIYTSRNSYPGRENRENRESGERRGGRGSSENWGNRWNGEDRGNRGNREDRGDRENRKNRENRDNRDNRDSRGNWENRDGRDGREGREGRESRGGRANPSWTPRGSQGNFRNGNDRQRPSDESNFSGSDSRVRFLRAPDESRSDWRSSEMETGGYSAPTFRPANTRPTWNQHDAQRNNENRSDNRMFGSESNFSRPKNRRERYAEKRSDRSEQTEFELERPPHTQPHVSITAPHAVPYTTAASEFIYGTSAVLAALRCGRRKLYKLYIHETPDKVSLRLGRKQSREPMLDTIIKFGLAAGVQVKQVAGNWPKLLDKMSGGRPHNGCILEASQLPKLPVDSLLPVTSPSETHFNATVCQQSAEEAEVNGTSGRIPRSAYKDEDSSSTENEVKPTRYPFALLLDGIRDEGNVGAIIRSAYYFGVDAVIVSTRSSAPISAVAIKASAGAAENIPILTTTNPTLFVKNTHMNGWKFYAAEAPAAANASQQTLGTSTEQILSRRDVSTKLNEAPCVLMLGSEDQGLQRSVRQQADGAVVIPGALTSNSEKDRAGVDSLNVSVASALLCEAFLGDPSSTGLGSSPADEGMMSTVDMIREEAKEDPNKMF</sequence>
<keyword evidence="5" id="KW-0808">Transferase</keyword>
<dbReference type="GO" id="GO:0016435">
    <property type="term" value="F:rRNA (guanine) methyltransferase activity"/>
    <property type="evidence" value="ECO:0007669"/>
    <property type="project" value="TreeGrafter"/>
</dbReference>
<dbReference type="Gene3D" id="3.40.1280.10">
    <property type="match status" value="1"/>
</dbReference>
<dbReference type="PANTHER" id="PTHR46103">
    <property type="entry name" value="RRNA METHYLTRANSFERASE 1, MITOCHONDRIAL"/>
    <property type="match status" value="1"/>
</dbReference>
<dbReference type="GO" id="GO:0005739">
    <property type="term" value="C:mitochondrion"/>
    <property type="evidence" value="ECO:0007669"/>
    <property type="project" value="UniProtKB-SubCell"/>
</dbReference>
<keyword evidence="8" id="KW-0496">Mitochondrion</keyword>
<evidence type="ECO:0000256" key="1">
    <source>
        <dbReference type="ARBA" id="ARBA00004173"/>
    </source>
</evidence>
<dbReference type="InterPro" id="IPR047261">
    <property type="entry name" value="MRM1_MeTrfase_dom"/>
</dbReference>
<comment type="similarity">
    <text evidence="2">Belongs to the class IV-like SAM-binding methyltransferase superfamily. RNA methyltransferase TrmH family.</text>
</comment>
<feature type="domain" description="RNA 2-O ribose methyltransferase substrate binding" evidence="11">
    <location>
        <begin position="285"/>
        <end position="376"/>
    </location>
</feature>
<evidence type="ECO:0000256" key="4">
    <source>
        <dbReference type="ARBA" id="ARBA00022603"/>
    </source>
</evidence>
<accession>A0A0G2I7K7</accession>
<evidence type="ECO:0000256" key="10">
    <source>
        <dbReference type="SAM" id="MobiDB-lite"/>
    </source>
</evidence>
<comment type="caution">
    <text evidence="12">The sequence shown here is derived from an EMBL/GenBank/DDBJ whole genome shotgun (WGS) entry which is preliminary data.</text>
</comment>
<feature type="compositionally biased region" description="Basic and acidic residues" evidence="10">
    <location>
        <begin position="241"/>
        <end position="262"/>
    </location>
</feature>
<feature type="region of interest" description="Disordered" evidence="10">
    <location>
        <begin position="44"/>
        <end position="269"/>
    </location>
</feature>
<dbReference type="InterPro" id="IPR047182">
    <property type="entry name" value="MRM1"/>
</dbReference>
<dbReference type="InterPro" id="IPR029028">
    <property type="entry name" value="Alpha/beta_knot_MTases"/>
</dbReference>
<evidence type="ECO:0000313" key="12">
    <source>
        <dbReference type="EMBL" id="KKZ66240.1"/>
    </source>
</evidence>
<evidence type="ECO:0000256" key="8">
    <source>
        <dbReference type="ARBA" id="ARBA00023128"/>
    </source>
</evidence>
<keyword evidence="4" id="KW-0489">Methyltransferase</keyword>
<evidence type="ECO:0000256" key="7">
    <source>
        <dbReference type="ARBA" id="ARBA00022946"/>
    </source>
</evidence>